<accession>A0A847UFC0</accession>
<comment type="caution">
    <text evidence="3">The sequence shown here is derived from an EMBL/GenBank/DDBJ whole genome shotgun (WGS) entry which is preliminary data.</text>
</comment>
<dbReference type="PANTHER" id="PTHR43546">
    <property type="entry name" value="UPF0173 METAL-DEPENDENT HYDROLASE MJ1163-RELATED"/>
    <property type="match status" value="1"/>
</dbReference>
<name>A0A847UFC0_HALAR</name>
<dbReference type="InterPro" id="IPR050114">
    <property type="entry name" value="UPF0173_UPF0282_UlaG_hydrolase"/>
</dbReference>
<gene>
    <name evidence="3" type="ORF">GOC77_14555</name>
</gene>
<evidence type="ECO:0000259" key="2">
    <source>
        <dbReference type="SMART" id="SM00849"/>
    </source>
</evidence>
<dbReference type="AlphaFoldDB" id="A0A847UFC0"/>
<dbReference type="Pfam" id="PF12706">
    <property type="entry name" value="Lactamase_B_2"/>
    <property type="match status" value="1"/>
</dbReference>
<dbReference type="RefSeq" id="WP_170097909.1">
    <property type="nucleotide sequence ID" value="NZ_WOWA01000009.1"/>
</dbReference>
<dbReference type="Gene3D" id="3.60.15.10">
    <property type="entry name" value="Ribonuclease Z/Hydroxyacylglutathione hydrolase-like"/>
    <property type="match status" value="1"/>
</dbReference>
<dbReference type="PANTHER" id="PTHR43546:SF9">
    <property type="entry name" value="L-ASCORBATE-6-PHOSPHATE LACTONASE ULAG-RELATED"/>
    <property type="match status" value="1"/>
</dbReference>
<protein>
    <submittedName>
        <fullName evidence="3">MBL fold metallo-hydrolase</fullName>
    </submittedName>
</protein>
<evidence type="ECO:0000313" key="4">
    <source>
        <dbReference type="Proteomes" id="UP000641625"/>
    </source>
</evidence>
<dbReference type="InterPro" id="IPR001279">
    <property type="entry name" value="Metallo-B-lactamas"/>
</dbReference>
<evidence type="ECO:0000313" key="3">
    <source>
        <dbReference type="EMBL" id="NLV14483.1"/>
    </source>
</evidence>
<dbReference type="InterPro" id="IPR036866">
    <property type="entry name" value="RibonucZ/Hydroxyglut_hydro"/>
</dbReference>
<keyword evidence="1 3" id="KW-0378">Hydrolase</keyword>
<dbReference type="Proteomes" id="UP000641625">
    <property type="component" value="Unassembled WGS sequence"/>
</dbReference>
<feature type="domain" description="Metallo-beta-lactamase" evidence="2">
    <location>
        <begin position="29"/>
        <end position="238"/>
    </location>
</feature>
<dbReference type="GO" id="GO:0016787">
    <property type="term" value="F:hydrolase activity"/>
    <property type="evidence" value="ECO:0007669"/>
    <property type="project" value="UniProtKB-KW"/>
</dbReference>
<reference evidence="3" key="1">
    <citation type="submission" date="2019-12" db="EMBL/GenBank/DDBJ databases">
        <title>Whole genome sequencing of Haloarcula argentinensis strain pws5.</title>
        <authorList>
            <person name="Verma D.K."/>
            <person name="Gopal K."/>
            <person name="Prasad E.S."/>
        </authorList>
    </citation>
    <scope>NUCLEOTIDE SEQUENCE</scope>
    <source>
        <strain evidence="3">Pws5</strain>
    </source>
</reference>
<evidence type="ECO:0000256" key="1">
    <source>
        <dbReference type="ARBA" id="ARBA00022801"/>
    </source>
</evidence>
<dbReference type="EMBL" id="WOWA01000009">
    <property type="protein sequence ID" value="NLV14483.1"/>
    <property type="molecule type" value="Genomic_DNA"/>
</dbReference>
<organism evidence="3 4">
    <name type="scientific">Haloarcula argentinensis</name>
    <dbReference type="NCBI Taxonomy" id="43776"/>
    <lineage>
        <taxon>Archaea</taxon>
        <taxon>Methanobacteriati</taxon>
        <taxon>Methanobacteriota</taxon>
        <taxon>Stenosarchaea group</taxon>
        <taxon>Halobacteria</taxon>
        <taxon>Halobacteriales</taxon>
        <taxon>Haloarculaceae</taxon>
        <taxon>Haloarcula</taxon>
    </lineage>
</organism>
<dbReference type="SMART" id="SM00849">
    <property type="entry name" value="Lactamase_B"/>
    <property type="match status" value="1"/>
</dbReference>
<dbReference type="SUPFAM" id="SSF56281">
    <property type="entry name" value="Metallo-hydrolase/oxidoreductase"/>
    <property type="match status" value="1"/>
</dbReference>
<proteinExistence type="predicted"/>
<sequence>MTVESDWDDWLPRAVESATPDGLALWYLGCNGFILKSSGGTTVFIDPYLGTGDPPRTVRMVPVPFNPEDITECDAVLGTHEHTDHVHGPSQAPILAGTGADYYTTDSGHDVIREEAWLENYGVTDDQLHEVTEGDTLEIGDLTIHVEPANDPDAEHPVSYVFEHDSGTFFHGGDARPGEFEPIGERYDIDVGVLAFGTVGMIDDKETGEPTRTQWYNDENMIIEAANELQLDTLVPTHWDMWKGMTTEPTVLHNHANSFEYPSTLSIVEIGDRYDLD</sequence>